<keyword evidence="2" id="KW-0472">Membrane</keyword>
<dbReference type="PANTHER" id="PTHR12910">
    <property type="entry name" value="NADH-UBIQUINONE OXIDOREDUCTASE SUBUNIT B17.2"/>
    <property type="match status" value="1"/>
</dbReference>
<dbReference type="PANTHER" id="PTHR12910:SF1">
    <property type="entry name" value="NADH DEHYDROGENASE [UBIQUINONE] 1 ALPHA SUBCOMPLEX SUBUNIT 12"/>
    <property type="match status" value="1"/>
</dbReference>
<keyword evidence="2" id="KW-0679">Respiratory chain</keyword>
<evidence type="ECO:0000313" key="5">
    <source>
        <dbReference type="EMBL" id="KAK4355241.1"/>
    </source>
</evidence>
<proteinExistence type="inferred from homology"/>
<evidence type="ECO:0000256" key="3">
    <source>
        <dbReference type="SAM" id="Coils"/>
    </source>
</evidence>
<evidence type="ECO:0000256" key="4">
    <source>
        <dbReference type="SAM" id="MobiDB-lite"/>
    </source>
</evidence>
<comment type="subcellular location">
    <subcellularLocation>
        <location evidence="2">Mitochondrion inner membrane</location>
        <topology evidence="2">Peripheral membrane protein</topology>
        <orientation evidence="2">Matrix side</orientation>
    </subcellularLocation>
</comment>
<dbReference type="GO" id="GO:0006979">
    <property type="term" value="P:response to oxidative stress"/>
    <property type="evidence" value="ECO:0007669"/>
    <property type="project" value="TreeGrafter"/>
</dbReference>
<name>A0AAE1V980_9SOLA</name>
<comment type="function">
    <text evidence="2">Accessory subunit of the mitochondrial membrane respiratory chain NADH dehydrogenase (Complex I), that is believed not to be involved in catalysis. Complex I functions in the transfer of electrons from NADH to the respiratory chain. The immediate electron acceptor for the enzyme is believed to be ubiquinone.</text>
</comment>
<keyword evidence="2" id="KW-0496">Mitochondrion</keyword>
<gene>
    <name evidence="5" type="ORF">RND71_024212</name>
</gene>
<comment type="similarity">
    <text evidence="1 2">Belongs to the complex I NDUFA12 subunit family.</text>
</comment>
<dbReference type="GO" id="GO:0045271">
    <property type="term" value="C:respiratory chain complex I"/>
    <property type="evidence" value="ECO:0007669"/>
    <property type="project" value="InterPro"/>
</dbReference>
<accession>A0AAE1V980</accession>
<dbReference type="EMBL" id="JAVYJV010000013">
    <property type="protein sequence ID" value="KAK4355241.1"/>
    <property type="molecule type" value="Genomic_DNA"/>
</dbReference>
<dbReference type="AlphaFoldDB" id="A0AAE1V980"/>
<keyword evidence="3" id="KW-0175">Coiled coil</keyword>
<dbReference type="GO" id="GO:0005743">
    <property type="term" value="C:mitochondrial inner membrane"/>
    <property type="evidence" value="ECO:0007669"/>
    <property type="project" value="UniProtKB-SubCell"/>
</dbReference>
<organism evidence="5 6">
    <name type="scientific">Anisodus tanguticus</name>
    <dbReference type="NCBI Taxonomy" id="243964"/>
    <lineage>
        <taxon>Eukaryota</taxon>
        <taxon>Viridiplantae</taxon>
        <taxon>Streptophyta</taxon>
        <taxon>Embryophyta</taxon>
        <taxon>Tracheophyta</taxon>
        <taxon>Spermatophyta</taxon>
        <taxon>Magnoliopsida</taxon>
        <taxon>eudicotyledons</taxon>
        <taxon>Gunneridae</taxon>
        <taxon>Pentapetalae</taxon>
        <taxon>asterids</taxon>
        <taxon>lamiids</taxon>
        <taxon>Solanales</taxon>
        <taxon>Solanaceae</taxon>
        <taxon>Solanoideae</taxon>
        <taxon>Hyoscyameae</taxon>
        <taxon>Anisodus</taxon>
    </lineage>
</organism>
<evidence type="ECO:0000313" key="6">
    <source>
        <dbReference type="Proteomes" id="UP001291623"/>
    </source>
</evidence>
<feature type="compositionally biased region" description="Basic and acidic residues" evidence="4">
    <location>
        <begin position="190"/>
        <end position="205"/>
    </location>
</feature>
<keyword evidence="2" id="KW-0813">Transport</keyword>
<sequence length="223" mass="24773">MSKLWARFAGLFSSKNFVGIDKAGNRYFKRTEELDGIMKEKRWMTFKGEEDPTSIPGGGSGWDGQGWGLGAFGSGEEIMNLEFEWICWLNGQRKSAPTPEEMAELEARREFVKLNIARLKKEEEERMAKEGKRKATNIGKADGPDLKSFVQQFPDASEGLMLIHITIHLFVLTCKGGSVGCAWGFHSGGDKTAEASDTQKEKRSTEPTGSGESFRPGTWQPPT</sequence>
<keyword evidence="2" id="KW-0249">Electron transport</keyword>
<comment type="caution">
    <text evidence="5">The sequence shown here is derived from an EMBL/GenBank/DDBJ whole genome shotgun (WGS) entry which is preliminary data.</text>
</comment>
<keyword evidence="6" id="KW-1185">Reference proteome</keyword>
<evidence type="ECO:0000256" key="1">
    <source>
        <dbReference type="ARBA" id="ARBA00007355"/>
    </source>
</evidence>
<keyword evidence="2" id="KW-0999">Mitochondrion inner membrane</keyword>
<protein>
    <recommendedName>
        <fullName evidence="2">NADH dehydrogenase [ubiquinone] 1 alpha subcomplex subunit 12</fullName>
    </recommendedName>
</protein>
<feature type="region of interest" description="Disordered" evidence="4">
    <location>
        <begin position="190"/>
        <end position="223"/>
    </location>
</feature>
<evidence type="ECO:0000256" key="2">
    <source>
        <dbReference type="RuleBase" id="RU363103"/>
    </source>
</evidence>
<feature type="coiled-coil region" evidence="3">
    <location>
        <begin position="102"/>
        <end position="134"/>
    </location>
</feature>
<reference evidence="5" key="1">
    <citation type="submission" date="2023-12" db="EMBL/GenBank/DDBJ databases">
        <title>Genome assembly of Anisodus tanguticus.</title>
        <authorList>
            <person name="Wang Y.-J."/>
        </authorList>
    </citation>
    <scope>NUCLEOTIDE SEQUENCE</scope>
    <source>
        <strain evidence="5">KB-2021</strain>
        <tissue evidence="5">Leaf</tissue>
    </source>
</reference>
<dbReference type="InterPro" id="IPR007763">
    <property type="entry name" value="NDUFA12"/>
</dbReference>
<dbReference type="Proteomes" id="UP001291623">
    <property type="component" value="Unassembled WGS sequence"/>
</dbReference>
<dbReference type="Pfam" id="PF05071">
    <property type="entry name" value="NDUFA12"/>
    <property type="match status" value="1"/>
</dbReference>